<organism evidence="3 4">
    <name type="scientific">Tetraparma gracilis</name>
    <dbReference type="NCBI Taxonomy" id="2962635"/>
    <lineage>
        <taxon>Eukaryota</taxon>
        <taxon>Sar</taxon>
        <taxon>Stramenopiles</taxon>
        <taxon>Ochrophyta</taxon>
        <taxon>Bolidophyceae</taxon>
        <taxon>Parmales</taxon>
        <taxon>Triparmaceae</taxon>
        <taxon>Tetraparma</taxon>
    </lineage>
</organism>
<dbReference type="Proteomes" id="UP001165060">
    <property type="component" value="Unassembled WGS sequence"/>
</dbReference>
<sequence>MWHPCHVLCLLLLGARVPTSDPAAANSSLAPTSDRVIRFSFEGQGGAPDKVLELLLDPPSGPASPELWCAERVLLSEITAAQFPGCLLDAEGAGPERPGTPPNPTVWCLAQSLLGHGQLESLEDCAGAVGEAVEKRQDPSAEIAHPASLAVDLVGYYTAEREKRREARGGGGEGGEDAEFVKTVQAKLDRPRCNRLSELPARGRGSYGAVGPKLTRRRGGDGRLQFRTETGEAEPPTGGLHVFLRIHRRSSGRAEKNDEVVSLREPALACLEALAQALGGLGGRRGGQTHVHVLANEEATGDGWAEFVESALGGGPWRLSQHHVRRGNAASFEDLLGLLRGRQLDQDAVVLLLEDDVLLMPPALEEILDVFESHDPCFVKPTDTADDYIFGGSDEAFPSGTMVLAGTRRHWRTATSASVTYAARAGTLDFYAGRFPVPTDDWIRGRVLVDEEDVSILVPLPTLAVTVENLSDFSEPGLAL</sequence>
<feature type="region of interest" description="Disordered" evidence="1">
    <location>
        <begin position="197"/>
        <end position="220"/>
    </location>
</feature>
<proteinExistence type="predicted"/>
<protein>
    <submittedName>
        <fullName evidence="3">Uncharacterized protein</fullName>
    </submittedName>
</protein>
<name>A0ABQ6MJI8_9STRA</name>
<comment type="caution">
    <text evidence="3">The sequence shown here is derived from an EMBL/GenBank/DDBJ whole genome shotgun (WGS) entry which is preliminary data.</text>
</comment>
<reference evidence="3 4" key="1">
    <citation type="journal article" date="2023" name="Commun. Biol.">
        <title>Genome analysis of Parmales, the sister group of diatoms, reveals the evolutionary specialization of diatoms from phago-mixotrophs to photoautotrophs.</title>
        <authorList>
            <person name="Ban H."/>
            <person name="Sato S."/>
            <person name="Yoshikawa S."/>
            <person name="Yamada K."/>
            <person name="Nakamura Y."/>
            <person name="Ichinomiya M."/>
            <person name="Sato N."/>
            <person name="Blanc-Mathieu R."/>
            <person name="Endo H."/>
            <person name="Kuwata A."/>
            <person name="Ogata H."/>
        </authorList>
    </citation>
    <scope>NUCLEOTIDE SEQUENCE [LARGE SCALE GENOMIC DNA]</scope>
</reference>
<evidence type="ECO:0000256" key="2">
    <source>
        <dbReference type="SAM" id="SignalP"/>
    </source>
</evidence>
<keyword evidence="2" id="KW-0732">Signal</keyword>
<feature type="non-terminal residue" evidence="3">
    <location>
        <position position="480"/>
    </location>
</feature>
<evidence type="ECO:0000313" key="3">
    <source>
        <dbReference type="EMBL" id="GMI27064.1"/>
    </source>
</evidence>
<feature type="signal peptide" evidence="2">
    <location>
        <begin position="1"/>
        <end position="20"/>
    </location>
</feature>
<accession>A0ABQ6MJI8</accession>
<evidence type="ECO:0000313" key="4">
    <source>
        <dbReference type="Proteomes" id="UP001165060"/>
    </source>
</evidence>
<dbReference type="EMBL" id="BRYB01005636">
    <property type="protein sequence ID" value="GMI27064.1"/>
    <property type="molecule type" value="Genomic_DNA"/>
</dbReference>
<evidence type="ECO:0000256" key="1">
    <source>
        <dbReference type="SAM" id="MobiDB-lite"/>
    </source>
</evidence>
<keyword evidence="4" id="KW-1185">Reference proteome</keyword>
<feature type="chain" id="PRO_5046500789" evidence="2">
    <location>
        <begin position="21"/>
        <end position="480"/>
    </location>
</feature>
<gene>
    <name evidence="3" type="ORF">TeGR_g10058</name>
</gene>